<evidence type="ECO:0000313" key="4">
    <source>
        <dbReference type="EMBL" id="KAG5566522.1"/>
    </source>
</evidence>
<protein>
    <recommendedName>
        <fullName evidence="6">Transducin/WD40 repeat-like superfamily protein</fullName>
    </recommendedName>
</protein>
<dbReference type="SUPFAM" id="SSF50978">
    <property type="entry name" value="WD40 repeat-like"/>
    <property type="match status" value="1"/>
</dbReference>
<accession>A0AAV6LNT7</accession>
<reference evidence="4" key="1">
    <citation type="submission" date="2020-08" db="EMBL/GenBank/DDBJ databases">
        <title>Plant Genome Project.</title>
        <authorList>
            <person name="Zhang R.-G."/>
        </authorList>
    </citation>
    <scope>NUCLEOTIDE SEQUENCE</scope>
    <source>
        <strain evidence="4">WSP0</strain>
        <tissue evidence="4">Leaf</tissue>
    </source>
</reference>
<dbReference type="EMBL" id="JACTNZ010000001">
    <property type="protein sequence ID" value="KAG5566522.1"/>
    <property type="molecule type" value="Genomic_DNA"/>
</dbReference>
<dbReference type="InterPro" id="IPR015943">
    <property type="entry name" value="WD40/YVTN_repeat-like_dom_sf"/>
</dbReference>
<dbReference type="Pfam" id="PF00400">
    <property type="entry name" value="WD40"/>
    <property type="match status" value="1"/>
</dbReference>
<feature type="compositionally biased region" description="Polar residues" evidence="2">
    <location>
        <begin position="15"/>
        <end position="28"/>
    </location>
</feature>
<sequence length="454" mass="49265">MHDRGKDESEFSLVSHHTSIGNGNQTKKLTWRRASQGRGHRCRDSGIRELSTTTYWGDFCGEKQAVIGRELETATSSEPPSDCSGFRALSMAVSFQDALASSCLHFVEVLWVRRSRIGNEFGAVYYLRSSNDTVHTSLSPNGKLRIIVGDNPEGMLVDSETGKMVVFLVGHLDFSSASAWHRDGLTFGTGNQDKTCRIWDARNLSKSVTALKGNLGAIRSIRYSSDSSFMAMAEPADFVHVFDAKSGCEKEQEIDFFGKISGMPFSPDTESLFIGCANVHMVAFLSLADEGITHALILSSEWILVVLAIVSFGVSGFLAFVLACGVLVGILPSCGFGSLVAYVAGRCIDGKGNIVVRHGFVRGRVLKDCSSGGLPDGAVDSDQKQSRRLGNVILSPVEKWPEKAEPVLEEWFGPKIERASGDPPPSPRRSSFILVRGLGCSVGECPDYSPQVHQ</sequence>
<evidence type="ECO:0000256" key="2">
    <source>
        <dbReference type="SAM" id="MobiDB-lite"/>
    </source>
</evidence>
<keyword evidence="3" id="KW-1133">Transmembrane helix</keyword>
<proteinExistence type="predicted"/>
<keyword evidence="1" id="KW-0853">WD repeat</keyword>
<keyword evidence="5" id="KW-1185">Reference proteome</keyword>
<feature type="transmembrane region" description="Helical" evidence="3">
    <location>
        <begin position="320"/>
        <end position="344"/>
    </location>
</feature>
<dbReference type="Gene3D" id="2.130.10.10">
    <property type="entry name" value="YVTN repeat-like/Quinoprotein amine dehydrogenase"/>
    <property type="match status" value="1"/>
</dbReference>
<organism evidence="4 5">
    <name type="scientific">Rhododendron griersonianum</name>
    <dbReference type="NCBI Taxonomy" id="479676"/>
    <lineage>
        <taxon>Eukaryota</taxon>
        <taxon>Viridiplantae</taxon>
        <taxon>Streptophyta</taxon>
        <taxon>Embryophyta</taxon>
        <taxon>Tracheophyta</taxon>
        <taxon>Spermatophyta</taxon>
        <taxon>Magnoliopsida</taxon>
        <taxon>eudicotyledons</taxon>
        <taxon>Gunneridae</taxon>
        <taxon>Pentapetalae</taxon>
        <taxon>asterids</taxon>
        <taxon>Ericales</taxon>
        <taxon>Ericaceae</taxon>
        <taxon>Ericoideae</taxon>
        <taxon>Rhodoreae</taxon>
        <taxon>Rhododendron</taxon>
    </lineage>
</organism>
<comment type="caution">
    <text evidence="4">The sequence shown here is derived from an EMBL/GenBank/DDBJ whole genome shotgun (WGS) entry which is preliminary data.</text>
</comment>
<dbReference type="PROSITE" id="PS50294">
    <property type="entry name" value="WD_REPEATS_REGION"/>
    <property type="match status" value="1"/>
</dbReference>
<dbReference type="InterPro" id="IPR001680">
    <property type="entry name" value="WD40_rpt"/>
</dbReference>
<dbReference type="AlphaFoldDB" id="A0AAV6LNT7"/>
<dbReference type="Proteomes" id="UP000823749">
    <property type="component" value="Chromosome 1"/>
</dbReference>
<evidence type="ECO:0000313" key="5">
    <source>
        <dbReference type="Proteomes" id="UP000823749"/>
    </source>
</evidence>
<feature type="transmembrane region" description="Helical" evidence="3">
    <location>
        <begin position="295"/>
        <end position="314"/>
    </location>
</feature>
<dbReference type="PANTHER" id="PTHR43991">
    <property type="entry name" value="WD REPEAT PROTEIN (AFU_ORTHOLOGUE AFUA_8G05640)-RELATED"/>
    <property type="match status" value="1"/>
</dbReference>
<name>A0AAV6LNT7_9ERIC</name>
<keyword evidence="3" id="KW-0472">Membrane</keyword>
<evidence type="ECO:0000256" key="1">
    <source>
        <dbReference type="PROSITE-ProRule" id="PRU00221"/>
    </source>
</evidence>
<evidence type="ECO:0000256" key="3">
    <source>
        <dbReference type="SAM" id="Phobius"/>
    </source>
</evidence>
<keyword evidence="3" id="KW-0812">Transmembrane</keyword>
<dbReference type="InterPro" id="IPR036322">
    <property type="entry name" value="WD40_repeat_dom_sf"/>
</dbReference>
<feature type="region of interest" description="Disordered" evidence="2">
    <location>
        <begin position="1"/>
        <end position="34"/>
    </location>
</feature>
<dbReference type="PROSITE" id="PS50082">
    <property type="entry name" value="WD_REPEATS_2"/>
    <property type="match status" value="1"/>
</dbReference>
<evidence type="ECO:0008006" key="6">
    <source>
        <dbReference type="Google" id="ProtNLM"/>
    </source>
</evidence>
<feature type="repeat" description="WD" evidence="1">
    <location>
        <begin position="168"/>
        <end position="209"/>
    </location>
</feature>
<dbReference type="PANTHER" id="PTHR43991:SF38">
    <property type="entry name" value="OS02G0721600 PROTEIN"/>
    <property type="match status" value="1"/>
</dbReference>
<gene>
    <name evidence="4" type="ORF">RHGRI_002169</name>
</gene>
<dbReference type="SMART" id="SM00320">
    <property type="entry name" value="WD40"/>
    <property type="match status" value="2"/>
</dbReference>